<name>A0A0R2FTX8_9LACO</name>
<proteinExistence type="predicted"/>
<dbReference type="EMBL" id="JQAT01000003">
    <property type="protein sequence ID" value="KRN28323.1"/>
    <property type="molecule type" value="Genomic_DNA"/>
</dbReference>
<dbReference type="PATRIC" id="fig|81857.3.peg.1332"/>
<protein>
    <recommendedName>
        <fullName evidence="6">DUF4828 domain-containing protein</fullName>
    </recommendedName>
</protein>
<evidence type="ECO:0000313" key="2">
    <source>
        <dbReference type="EMBL" id="KRN28323.1"/>
    </source>
</evidence>
<evidence type="ECO:0000313" key="4">
    <source>
        <dbReference type="Proteomes" id="UP000051645"/>
    </source>
</evidence>
<keyword evidence="4" id="KW-1185">Reference proteome</keyword>
<accession>A0A0R2FTX8</accession>
<dbReference type="Proteomes" id="UP000051751">
    <property type="component" value="Unassembled WGS sequence"/>
</dbReference>
<dbReference type="Pfam" id="PF16110">
    <property type="entry name" value="DUF4828"/>
    <property type="match status" value="1"/>
</dbReference>
<dbReference type="EMBL" id="JQAZ01000003">
    <property type="protein sequence ID" value="KRN31825.1"/>
    <property type="molecule type" value="Genomic_DNA"/>
</dbReference>
<feature type="compositionally biased region" description="Basic and acidic residues" evidence="1">
    <location>
        <begin position="109"/>
        <end position="119"/>
    </location>
</feature>
<evidence type="ECO:0008006" key="6">
    <source>
        <dbReference type="Google" id="ProtNLM"/>
    </source>
</evidence>
<dbReference type="Proteomes" id="UP000051645">
    <property type="component" value="Unassembled WGS sequence"/>
</dbReference>
<dbReference type="InterPro" id="IPR032254">
    <property type="entry name" value="DUF4828"/>
</dbReference>
<reference evidence="4 5" key="1">
    <citation type="journal article" date="2015" name="Genome Announc.">
        <title>Expanding the biotechnology potential of lactobacilli through comparative genomics of 213 strains and associated genera.</title>
        <authorList>
            <person name="Sun Z."/>
            <person name="Harris H.M."/>
            <person name="McCann A."/>
            <person name="Guo C."/>
            <person name="Argimon S."/>
            <person name="Zhang W."/>
            <person name="Yang X."/>
            <person name="Jeffery I.B."/>
            <person name="Cooney J.C."/>
            <person name="Kagawa T.F."/>
            <person name="Liu W."/>
            <person name="Song Y."/>
            <person name="Salvetti E."/>
            <person name="Wrobel A."/>
            <person name="Rasinkangas P."/>
            <person name="Parkhill J."/>
            <person name="Rea M.C."/>
            <person name="O'Sullivan O."/>
            <person name="Ritari J."/>
            <person name="Douillard F.P."/>
            <person name="Paul Ross R."/>
            <person name="Yang R."/>
            <person name="Briner A.E."/>
            <person name="Felis G.E."/>
            <person name="de Vos W.M."/>
            <person name="Barrangou R."/>
            <person name="Klaenhammer T.R."/>
            <person name="Caufield P.W."/>
            <person name="Cui Y."/>
            <person name="Zhang H."/>
            <person name="O'Toole P.W."/>
        </authorList>
    </citation>
    <scope>NUCLEOTIDE SEQUENCE [LARGE SCALE GENOMIC DNA]</scope>
    <source>
        <strain evidence="2 5">ATCC BAA-66</strain>
        <strain evidence="3 4">DSM 13344</strain>
    </source>
</reference>
<dbReference type="AlphaFoldDB" id="A0A0R2FTX8"/>
<feature type="region of interest" description="Disordered" evidence="1">
    <location>
        <begin position="99"/>
        <end position="119"/>
    </location>
</feature>
<sequence length="119" mass="13226">MGTIFGRHTAKAKRPAQDELAQAYVGIWHFVDGPTNKKHSLQILSNLSIKLDGQVLDGQIIGVTITTLTFLDHYGYQLKINADETGPYEIYDEAEDRSYQILKPPAPKTEPDDSKAAPQ</sequence>
<gene>
    <name evidence="2" type="ORF">IV38_GL001321</name>
    <name evidence="3" type="ORF">IV40_GL001108</name>
</gene>
<evidence type="ECO:0000313" key="3">
    <source>
        <dbReference type="EMBL" id="KRN31825.1"/>
    </source>
</evidence>
<organism evidence="3 4">
    <name type="scientific">Lactobacillus selangorensis</name>
    <dbReference type="NCBI Taxonomy" id="81857"/>
    <lineage>
        <taxon>Bacteria</taxon>
        <taxon>Bacillati</taxon>
        <taxon>Bacillota</taxon>
        <taxon>Bacilli</taxon>
        <taxon>Lactobacillales</taxon>
        <taxon>Lactobacillaceae</taxon>
        <taxon>Lactobacillus</taxon>
    </lineage>
</organism>
<dbReference type="STRING" id="81857.IV38_GL001321"/>
<comment type="caution">
    <text evidence="3">The sequence shown here is derived from an EMBL/GenBank/DDBJ whole genome shotgun (WGS) entry which is preliminary data.</text>
</comment>
<evidence type="ECO:0000313" key="5">
    <source>
        <dbReference type="Proteomes" id="UP000051751"/>
    </source>
</evidence>
<evidence type="ECO:0000256" key="1">
    <source>
        <dbReference type="SAM" id="MobiDB-lite"/>
    </source>
</evidence>